<comment type="subcellular location">
    <subcellularLocation>
        <location evidence="1">Mitochondrion</location>
    </subcellularLocation>
</comment>
<evidence type="ECO:0000313" key="8">
    <source>
        <dbReference type="Proteomes" id="UP000256601"/>
    </source>
</evidence>
<dbReference type="GeneID" id="2907172"/>
<proteinExistence type="inferred from homology"/>
<gene>
    <name evidence="6" type="ORF">B0I71DRAFT_134463</name>
    <name evidence="5" type="ORF">YALI1_B29718g</name>
</gene>
<dbReference type="GO" id="GO:0005739">
    <property type="term" value="C:mitochondrion"/>
    <property type="evidence" value="ECO:0007669"/>
    <property type="project" value="UniProtKB-SubCell"/>
</dbReference>
<dbReference type="KEGG" id="yli:2907172"/>
<dbReference type="EMBL" id="KZ859038">
    <property type="protein sequence ID" value="RDW24358.1"/>
    <property type="molecule type" value="Genomic_DNA"/>
</dbReference>
<dbReference type="Proteomes" id="UP000182444">
    <property type="component" value="Chromosome 1B"/>
</dbReference>
<dbReference type="Proteomes" id="UP000256601">
    <property type="component" value="Unassembled WGS sequence"/>
</dbReference>
<dbReference type="VEuPathDB" id="FungiDB:YALI0_B22770g"/>
<keyword evidence="4" id="KW-0496">Mitochondrion</keyword>
<dbReference type="Pfam" id="PF10356">
    <property type="entry name" value="RRG7"/>
    <property type="match status" value="1"/>
</dbReference>
<evidence type="ECO:0000256" key="4">
    <source>
        <dbReference type="ARBA" id="ARBA00023128"/>
    </source>
</evidence>
<evidence type="ECO:0000256" key="1">
    <source>
        <dbReference type="ARBA" id="ARBA00004173"/>
    </source>
</evidence>
<accession>A0A1H6PPH9</accession>
<evidence type="ECO:0000313" key="7">
    <source>
        <dbReference type="Proteomes" id="UP000182444"/>
    </source>
</evidence>
<evidence type="ECO:0000256" key="2">
    <source>
        <dbReference type="ARBA" id="ARBA00009554"/>
    </source>
</evidence>
<protein>
    <recommendedName>
        <fullName evidence="3">Required for respiratory growth protein 7, mitochondrial</fullName>
    </recommendedName>
</protein>
<dbReference type="PANTHER" id="PTHR28133">
    <property type="entry name" value="REQUIRED FOR RESPIRATORY GROWTH PROTEIN 7, MITOCHONDRIAL"/>
    <property type="match status" value="1"/>
</dbReference>
<evidence type="ECO:0000313" key="5">
    <source>
        <dbReference type="EMBL" id="AOW02090.1"/>
    </source>
</evidence>
<reference evidence="5 7" key="1">
    <citation type="journal article" date="2016" name="PLoS ONE">
        <title>Sequence Assembly of Yarrowia lipolytica Strain W29/CLIB89 Shows Transposable Element Diversity.</title>
        <authorList>
            <person name="Magnan C."/>
            <person name="Yu J."/>
            <person name="Chang I."/>
            <person name="Jahn E."/>
            <person name="Kanomata Y."/>
            <person name="Wu J."/>
            <person name="Zeller M."/>
            <person name="Oakes M."/>
            <person name="Baldi P."/>
            <person name="Sandmeyer S."/>
        </authorList>
    </citation>
    <scope>NUCLEOTIDE SEQUENCE [LARGE SCALE GENOMIC DNA]</scope>
    <source>
        <strain evidence="5">CLIB89</strain>
        <strain evidence="7">CLIB89(W29)</strain>
    </source>
</reference>
<reference evidence="6 8" key="2">
    <citation type="submission" date="2018-07" db="EMBL/GenBank/DDBJ databases">
        <title>Draft Genome Assemblies for Five Robust Yarrowia lipolytica Strains Exhibiting High Lipid Production and Pentose Sugar Utilization and Sugar Alcohol Secretion from Undetoxified Lignocellulosic Biomass Hydrolysates.</title>
        <authorList>
            <consortium name="DOE Joint Genome Institute"/>
            <person name="Walker C."/>
            <person name="Ryu S."/>
            <person name="Na H."/>
            <person name="Zane M."/>
            <person name="LaButti K."/>
            <person name="Lipzen A."/>
            <person name="Haridas S."/>
            <person name="Barry K."/>
            <person name="Grigoriev I.V."/>
            <person name="Quarterman J."/>
            <person name="Slininger P."/>
            <person name="Dien B."/>
            <person name="Trinh C.T."/>
        </authorList>
    </citation>
    <scope>NUCLEOTIDE SEQUENCE [LARGE SCALE GENOMIC DNA]</scope>
    <source>
        <strain evidence="6 8">YB392</strain>
    </source>
</reference>
<comment type="similarity">
    <text evidence="2">Belongs to the RRG7 family.</text>
</comment>
<dbReference type="InterPro" id="IPR018828">
    <property type="entry name" value="RRG7"/>
</dbReference>
<organism evidence="5 7">
    <name type="scientific">Yarrowia lipolytica</name>
    <name type="common">Candida lipolytica</name>
    <dbReference type="NCBI Taxonomy" id="4952"/>
    <lineage>
        <taxon>Eukaryota</taxon>
        <taxon>Fungi</taxon>
        <taxon>Dikarya</taxon>
        <taxon>Ascomycota</taxon>
        <taxon>Saccharomycotina</taxon>
        <taxon>Dipodascomycetes</taxon>
        <taxon>Dipodascales</taxon>
        <taxon>Dipodascales incertae sedis</taxon>
        <taxon>Yarrowia</taxon>
    </lineage>
</organism>
<dbReference type="PANTHER" id="PTHR28133:SF1">
    <property type="entry name" value="REQUIRED FOR RESPIRATORY GROWTH PROTEIN 7, MITOCHONDRIAL"/>
    <property type="match status" value="1"/>
</dbReference>
<dbReference type="AlphaFoldDB" id="A0A1H6PPH9"/>
<evidence type="ECO:0000256" key="3">
    <source>
        <dbReference type="ARBA" id="ARBA00014638"/>
    </source>
</evidence>
<dbReference type="VEuPathDB" id="FungiDB:YALI1_B29718g"/>
<sequence length="190" mass="21292">MRKMRWLSTVSQFAKRNVSFNQGCRTWLRQNELQNKSPLVMPLLGTFYEHTVATVLHHDLNVVDLVLSGGAGDRGVDMYGVWSRPDAPALNVIVQCRTKAKRMPGKDFLELAGVWLAHNDPNTLAIMASNKNLTRQGLAEMYGLNVPILFVKVAMPEMIDPLLSQYDPDNYAVPAIEGMLYNTKAEEMLG</sequence>
<evidence type="ECO:0000313" key="6">
    <source>
        <dbReference type="EMBL" id="RDW24358.1"/>
    </source>
</evidence>
<dbReference type="EMBL" id="CP017554">
    <property type="protein sequence ID" value="AOW02090.1"/>
    <property type="molecule type" value="Genomic_DNA"/>
</dbReference>
<name>A0A1H6PPH9_YARLL</name>